<keyword evidence="4 7" id="KW-0238">DNA-binding</keyword>
<dbReference type="RefSeq" id="WP_144307014.1">
    <property type="nucleotide sequence ID" value="NZ_QMIF01000017.1"/>
</dbReference>
<dbReference type="PANTHER" id="PTHR48111">
    <property type="entry name" value="REGULATOR OF RPOS"/>
    <property type="match status" value="1"/>
</dbReference>
<dbReference type="EMBL" id="QMIF01000017">
    <property type="protein sequence ID" value="TVM31228.1"/>
    <property type="molecule type" value="Genomic_DNA"/>
</dbReference>
<dbReference type="Gene3D" id="1.10.10.10">
    <property type="entry name" value="Winged helix-like DNA-binding domain superfamily/Winged helix DNA-binding domain"/>
    <property type="match status" value="1"/>
</dbReference>
<evidence type="ECO:0000256" key="2">
    <source>
        <dbReference type="ARBA" id="ARBA00023012"/>
    </source>
</evidence>
<keyword evidence="2" id="KW-0902">Two-component regulatory system</keyword>
<dbReference type="PROSITE" id="PS51755">
    <property type="entry name" value="OMPR_PHOB"/>
    <property type="match status" value="1"/>
</dbReference>
<dbReference type="InterPro" id="IPR039420">
    <property type="entry name" value="WalR-like"/>
</dbReference>
<dbReference type="FunFam" id="3.40.50.2300:FF:000001">
    <property type="entry name" value="DNA-binding response regulator PhoB"/>
    <property type="match status" value="1"/>
</dbReference>
<evidence type="ECO:0000256" key="7">
    <source>
        <dbReference type="PROSITE-ProRule" id="PRU01091"/>
    </source>
</evidence>
<dbReference type="Proteomes" id="UP000434052">
    <property type="component" value="Unassembled WGS sequence"/>
</dbReference>
<evidence type="ECO:0000259" key="8">
    <source>
        <dbReference type="PROSITE" id="PS50110"/>
    </source>
</evidence>
<feature type="modified residue" description="4-aspartylphosphate" evidence="6">
    <location>
        <position position="52"/>
    </location>
</feature>
<dbReference type="SMART" id="SM00862">
    <property type="entry name" value="Trans_reg_C"/>
    <property type="match status" value="1"/>
</dbReference>
<feature type="domain" description="Response regulatory" evidence="8">
    <location>
        <begin position="3"/>
        <end position="116"/>
    </location>
</feature>
<dbReference type="CDD" id="cd00383">
    <property type="entry name" value="trans_reg_C"/>
    <property type="match status" value="1"/>
</dbReference>
<evidence type="ECO:0000256" key="4">
    <source>
        <dbReference type="ARBA" id="ARBA00023125"/>
    </source>
</evidence>
<dbReference type="PANTHER" id="PTHR48111:SF59">
    <property type="entry name" value="TRANSCRIPTIONAL REGULATORY PROTEIN BAER"/>
    <property type="match status" value="1"/>
</dbReference>
<sequence length="231" mass="25289">MHTILVVDDDAHIRDVIRFALEQTGMRVAEAGDGAEALEQFRSAGPDLVILDILMPEMDGLEVCRQLRKHADTPIVFLTSRDDEIDRVIGLEIGGDDYVVKPFSPRELVARVNAILRRLKKGGSPVESVSGKPLGRGLVALDAQSHVATWNGEDVPLTAMEFSLLQAMLRHPTKAFTRDELMDRVYDQGVAVSDRTIDSHVRGVRAKFAALGGGHVIETVHGVGYKLGTCR</sequence>
<dbReference type="SUPFAM" id="SSF46894">
    <property type="entry name" value="C-terminal effector domain of the bipartite response regulators"/>
    <property type="match status" value="1"/>
</dbReference>
<evidence type="ECO:0000256" key="3">
    <source>
        <dbReference type="ARBA" id="ARBA00023015"/>
    </source>
</evidence>
<dbReference type="InterPro" id="IPR011006">
    <property type="entry name" value="CheY-like_superfamily"/>
</dbReference>
<protein>
    <submittedName>
        <fullName evidence="10">Two-component system response regulator CreB</fullName>
    </submittedName>
</protein>
<dbReference type="Gene3D" id="3.40.50.2300">
    <property type="match status" value="1"/>
</dbReference>
<dbReference type="Pfam" id="PF00072">
    <property type="entry name" value="Response_reg"/>
    <property type="match status" value="1"/>
</dbReference>
<gene>
    <name evidence="10" type="ORF">DQK91_19150</name>
</gene>
<dbReference type="Pfam" id="PF00486">
    <property type="entry name" value="Trans_reg_C"/>
    <property type="match status" value="1"/>
</dbReference>
<evidence type="ECO:0000256" key="6">
    <source>
        <dbReference type="PROSITE-ProRule" id="PRU00169"/>
    </source>
</evidence>
<evidence type="ECO:0000259" key="9">
    <source>
        <dbReference type="PROSITE" id="PS51755"/>
    </source>
</evidence>
<organism evidence="10 11">
    <name type="scientific">Oceanidesulfovibrio marinus</name>
    <dbReference type="NCBI Taxonomy" id="370038"/>
    <lineage>
        <taxon>Bacteria</taxon>
        <taxon>Pseudomonadati</taxon>
        <taxon>Thermodesulfobacteriota</taxon>
        <taxon>Desulfovibrionia</taxon>
        <taxon>Desulfovibrionales</taxon>
        <taxon>Desulfovibrionaceae</taxon>
        <taxon>Oceanidesulfovibrio</taxon>
    </lineage>
</organism>
<dbReference type="Gene3D" id="6.10.250.690">
    <property type="match status" value="1"/>
</dbReference>
<evidence type="ECO:0000256" key="1">
    <source>
        <dbReference type="ARBA" id="ARBA00022553"/>
    </source>
</evidence>
<dbReference type="SUPFAM" id="SSF52172">
    <property type="entry name" value="CheY-like"/>
    <property type="match status" value="1"/>
</dbReference>
<dbReference type="SMART" id="SM00448">
    <property type="entry name" value="REC"/>
    <property type="match status" value="1"/>
</dbReference>
<dbReference type="PROSITE" id="PS50110">
    <property type="entry name" value="RESPONSE_REGULATORY"/>
    <property type="match status" value="1"/>
</dbReference>
<dbReference type="OrthoDB" id="368799at2"/>
<dbReference type="GO" id="GO:0000156">
    <property type="term" value="F:phosphorelay response regulator activity"/>
    <property type="evidence" value="ECO:0007669"/>
    <property type="project" value="TreeGrafter"/>
</dbReference>
<dbReference type="GO" id="GO:0032993">
    <property type="term" value="C:protein-DNA complex"/>
    <property type="evidence" value="ECO:0007669"/>
    <property type="project" value="TreeGrafter"/>
</dbReference>
<evidence type="ECO:0000313" key="11">
    <source>
        <dbReference type="Proteomes" id="UP000434052"/>
    </source>
</evidence>
<dbReference type="GO" id="GO:0000976">
    <property type="term" value="F:transcription cis-regulatory region binding"/>
    <property type="evidence" value="ECO:0007669"/>
    <property type="project" value="TreeGrafter"/>
</dbReference>
<keyword evidence="1 6" id="KW-0597">Phosphoprotein</keyword>
<feature type="domain" description="OmpR/PhoB-type" evidence="9">
    <location>
        <begin position="124"/>
        <end position="229"/>
    </location>
</feature>
<dbReference type="InterPro" id="IPR036388">
    <property type="entry name" value="WH-like_DNA-bd_sf"/>
</dbReference>
<dbReference type="GO" id="GO:0006355">
    <property type="term" value="P:regulation of DNA-templated transcription"/>
    <property type="evidence" value="ECO:0007669"/>
    <property type="project" value="InterPro"/>
</dbReference>
<evidence type="ECO:0000256" key="5">
    <source>
        <dbReference type="ARBA" id="ARBA00023163"/>
    </source>
</evidence>
<comment type="caution">
    <text evidence="10">The sequence shown here is derived from an EMBL/GenBank/DDBJ whole genome shotgun (WGS) entry which is preliminary data.</text>
</comment>
<feature type="DNA-binding region" description="OmpR/PhoB-type" evidence="7">
    <location>
        <begin position="124"/>
        <end position="229"/>
    </location>
</feature>
<dbReference type="AlphaFoldDB" id="A0A6P1ZC15"/>
<proteinExistence type="predicted"/>
<dbReference type="InterPro" id="IPR016032">
    <property type="entry name" value="Sig_transdc_resp-reg_C-effctor"/>
</dbReference>
<keyword evidence="3" id="KW-0805">Transcription regulation</keyword>
<name>A0A6P1ZC15_9BACT</name>
<dbReference type="InterPro" id="IPR001789">
    <property type="entry name" value="Sig_transdc_resp-reg_receiver"/>
</dbReference>
<evidence type="ECO:0000313" key="10">
    <source>
        <dbReference type="EMBL" id="TVM31228.1"/>
    </source>
</evidence>
<dbReference type="InterPro" id="IPR001867">
    <property type="entry name" value="OmpR/PhoB-type_DNA-bd"/>
</dbReference>
<accession>A0A6P1ZC15</accession>
<reference evidence="10 11" key="1">
    <citation type="submission" date="2018-06" db="EMBL/GenBank/DDBJ databases">
        <title>Complete genome of Desulfovibrio marinus P48SEP.</title>
        <authorList>
            <person name="Crispim J.S."/>
            <person name="Vidigal P.M.P."/>
            <person name="Silva L.C.F."/>
            <person name="Araujo L.C."/>
            <person name="Laguardia C.N."/>
            <person name="Dias R.S."/>
            <person name="Sousa M.P."/>
            <person name="Paula S.O."/>
            <person name="Silva C."/>
        </authorList>
    </citation>
    <scope>NUCLEOTIDE SEQUENCE [LARGE SCALE GENOMIC DNA]</scope>
    <source>
        <strain evidence="10 11">P48SEP</strain>
    </source>
</reference>
<dbReference type="GO" id="GO:0005829">
    <property type="term" value="C:cytosol"/>
    <property type="evidence" value="ECO:0007669"/>
    <property type="project" value="TreeGrafter"/>
</dbReference>
<keyword evidence="5" id="KW-0804">Transcription</keyword>